<keyword evidence="7 12" id="KW-0378">Hydrolase</keyword>
<reference evidence="14 15" key="1">
    <citation type="journal article" date="2019" name="Int. J. Syst. Evol. Microbiol.">
        <title>The Global Catalogue of Microorganisms (GCM) 10K type strain sequencing project: providing services to taxonomists for standard genome sequencing and annotation.</title>
        <authorList>
            <consortium name="The Broad Institute Genomics Platform"/>
            <consortium name="The Broad Institute Genome Sequencing Center for Infectious Disease"/>
            <person name="Wu L."/>
            <person name="Ma J."/>
        </authorList>
    </citation>
    <scope>NUCLEOTIDE SEQUENCE [LARGE SCALE GENOMIC DNA]</scope>
    <source>
        <strain evidence="14 15">JCM 14193</strain>
    </source>
</reference>
<evidence type="ECO:0000256" key="11">
    <source>
        <dbReference type="ARBA" id="ARBA00049558"/>
    </source>
</evidence>
<dbReference type="SUPFAM" id="SSF53927">
    <property type="entry name" value="Cytidine deaminase-like"/>
    <property type="match status" value="1"/>
</dbReference>
<dbReference type="Gene3D" id="3.40.140.10">
    <property type="entry name" value="Cytidine Deaminase, domain 2"/>
    <property type="match status" value="1"/>
</dbReference>
<dbReference type="PROSITE" id="PS51747">
    <property type="entry name" value="CYT_DCMP_DEAMINASES_2"/>
    <property type="match status" value="1"/>
</dbReference>
<keyword evidence="6 12" id="KW-0479">Metal-binding</keyword>
<dbReference type="EC" id="3.5.4.5" evidence="4 12"/>
<evidence type="ECO:0000256" key="3">
    <source>
        <dbReference type="ARBA" id="ARBA00006576"/>
    </source>
</evidence>
<feature type="domain" description="CMP/dCMP-type deaminase" evidence="13">
    <location>
        <begin position="1"/>
        <end position="128"/>
    </location>
</feature>
<comment type="cofactor">
    <cofactor evidence="1 12">
        <name>Zn(2+)</name>
        <dbReference type="ChEBI" id="CHEBI:29105"/>
    </cofactor>
</comment>
<dbReference type="CDD" id="cd01283">
    <property type="entry name" value="cytidine_deaminase"/>
    <property type="match status" value="1"/>
</dbReference>
<dbReference type="InterPro" id="IPR016193">
    <property type="entry name" value="Cytidine_deaminase-like"/>
</dbReference>
<dbReference type="InterPro" id="IPR016192">
    <property type="entry name" value="APOBEC/CMP_deaminase_Zn-bd"/>
</dbReference>
<dbReference type="NCBIfam" id="TIGR01354">
    <property type="entry name" value="cyt_deam_tetra"/>
    <property type="match status" value="1"/>
</dbReference>
<dbReference type="NCBIfam" id="NF004064">
    <property type="entry name" value="PRK05578.1"/>
    <property type="match status" value="1"/>
</dbReference>
<dbReference type="PANTHER" id="PTHR11644:SF2">
    <property type="entry name" value="CYTIDINE DEAMINASE"/>
    <property type="match status" value="1"/>
</dbReference>
<dbReference type="RefSeq" id="WP_343782562.1">
    <property type="nucleotide sequence ID" value="NZ_BAAACZ010000009.1"/>
</dbReference>
<keyword evidence="8 12" id="KW-0862">Zinc</keyword>
<dbReference type="Pfam" id="PF00383">
    <property type="entry name" value="dCMP_cyt_deam_1"/>
    <property type="match status" value="1"/>
</dbReference>
<evidence type="ECO:0000256" key="10">
    <source>
        <dbReference type="ARBA" id="ARBA00049252"/>
    </source>
</evidence>
<dbReference type="InterPro" id="IPR006262">
    <property type="entry name" value="Cyt_deam_tetra"/>
</dbReference>
<sequence>MERKELIQSAKEMLSKAFVPYSKFPVGAALLTKGGEVYQGCNIENAAYPVTCCAERVAIFKAVSEGEREFEALAVIANTERPVPPCGSCRQVMSEFFEPDMRVYITSKELEVKETTVKELLPFSFTPGDLESGRE</sequence>
<comment type="caution">
    <text evidence="14">The sequence shown here is derived from an EMBL/GenBank/DDBJ whole genome shotgun (WGS) entry which is preliminary data.</text>
</comment>
<evidence type="ECO:0000256" key="8">
    <source>
        <dbReference type="ARBA" id="ARBA00022833"/>
    </source>
</evidence>
<evidence type="ECO:0000256" key="7">
    <source>
        <dbReference type="ARBA" id="ARBA00022801"/>
    </source>
</evidence>
<evidence type="ECO:0000256" key="6">
    <source>
        <dbReference type="ARBA" id="ARBA00022723"/>
    </source>
</evidence>
<evidence type="ECO:0000313" key="14">
    <source>
        <dbReference type="EMBL" id="GAA0459188.1"/>
    </source>
</evidence>
<comment type="function">
    <text evidence="2 12">This enzyme scavenges exogenous and endogenous cytidine and 2'-deoxycytidine for UMP synthesis.</text>
</comment>
<evidence type="ECO:0000256" key="9">
    <source>
        <dbReference type="ARBA" id="ARBA00032005"/>
    </source>
</evidence>
<comment type="catalytic activity">
    <reaction evidence="10 12">
        <text>2'-deoxycytidine + H2O + H(+) = 2'-deoxyuridine + NH4(+)</text>
        <dbReference type="Rhea" id="RHEA:13433"/>
        <dbReference type="ChEBI" id="CHEBI:15377"/>
        <dbReference type="ChEBI" id="CHEBI:15378"/>
        <dbReference type="ChEBI" id="CHEBI:15698"/>
        <dbReference type="ChEBI" id="CHEBI:16450"/>
        <dbReference type="ChEBI" id="CHEBI:28938"/>
        <dbReference type="EC" id="3.5.4.5"/>
    </reaction>
</comment>
<dbReference type="InterPro" id="IPR002125">
    <property type="entry name" value="CMP_dCMP_dom"/>
</dbReference>
<evidence type="ECO:0000256" key="1">
    <source>
        <dbReference type="ARBA" id="ARBA00001947"/>
    </source>
</evidence>
<evidence type="ECO:0000256" key="4">
    <source>
        <dbReference type="ARBA" id="ARBA00012783"/>
    </source>
</evidence>
<evidence type="ECO:0000313" key="15">
    <source>
        <dbReference type="Proteomes" id="UP001500740"/>
    </source>
</evidence>
<name>A0ABN0ZU89_9BACI</name>
<evidence type="ECO:0000259" key="13">
    <source>
        <dbReference type="PROSITE" id="PS51747"/>
    </source>
</evidence>
<accession>A0ABN0ZU89</accession>
<gene>
    <name evidence="14" type="ORF">GCM10008935_13060</name>
</gene>
<dbReference type="Proteomes" id="UP001500740">
    <property type="component" value="Unassembled WGS sequence"/>
</dbReference>
<comment type="catalytic activity">
    <reaction evidence="11 12">
        <text>cytidine + H2O + H(+) = uridine + NH4(+)</text>
        <dbReference type="Rhea" id="RHEA:16069"/>
        <dbReference type="ChEBI" id="CHEBI:15377"/>
        <dbReference type="ChEBI" id="CHEBI:15378"/>
        <dbReference type="ChEBI" id="CHEBI:16704"/>
        <dbReference type="ChEBI" id="CHEBI:17562"/>
        <dbReference type="ChEBI" id="CHEBI:28938"/>
        <dbReference type="EC" id="3.5.4.5"/>
    </reaction>
</comment>
<dbReference type="InterPro" id="IPR050202">
    <property type="entry name" value="Cyt/Deoxycyt_deaminase"/>
</dbReference>
<organism evidence="14 15">
    <name type="scientific">Alkalibacillus silvisoli</name>
    <dbReference type="NCBI Taxonomy" id="392823"/>
    <lineage>
        <taxon>Bacteria</taxon>
        <taxon>Bacillati</taxon>
        <taxon>Bacillota</taxon>
        <taxon>Bacilli</taxon>
        <taxon>Bacillales</taxon>
        <taxon>Bacillaceae</taxon>
        <taxon>Alkalibacillus</taxon>
    </lineage>
</organism>
<protein>
    <recommendedName>
        <fullName evidence="5 12">Cytidine deaminase</fullName>
        <ecNumber evidence="4 12">3.5.4.5</ecNumber>
    </recommendedName>
    <alternativeName>
        <fullName evidence="9 12">Cytidine aminohydrolase</fullName>
    </alternativeName>
</protein>
<evidence type="ECO:0000256" key="5">
    <source>
        <dbReference type="ARBA" id="ARBA00018266"/>
    </source>
</evidence>
<dbReference type="PROSITE" id="PS00903">
    <property type="entry name" value="CYT_DCMP_DEAMINASES_1"/>
    <property type="match status" value="1"/>
</dbReference>
<dbReference type="PANTHER" id="PTHR11644">
    <property type="entry name" value="CYTIDINE DEAMINASE"/>
    <property type="match status" value="1"/>
</dbReference>
<evidence type="ECO:0000256" key="2">
    <source>
        <dbReference type="ARBA" id="ARBA00003949"/>
    </source>
</evidence>
<comment type="similarity">
    <text evidence="3 12">Belongs to the cytidine and deoxycytidylate deaminase family.</text>
</comment>
<keyword evidence="15" id="KW-1185">Reference proteome</keyword>
<proteinExistence type="inferred from homology"/>
<dbReference type="EMBL" id="BAAACZ010000009">
    <property type="protein sequence ID" value="GAA0459188.1"/>
    <property type="molecule type" value="Genomic_DNA"/>
</dbReference>
<evidence type="ECO:0000256" key="12">
    <source>
        <dbReference type="RuleBase" id="RU364006"/>
    </source>
</evidence>